<organism evidence="1 2">
    <name type="scientific">Roseibium salinum</name>
    <dbReference type="NCBI Taxonomy" id="1604349"/>
    <lineage>
        <taxon>Bacteria</taxon>
        <taxon>Pseudomonadati</taxon>
        <taxon>Pseudomonadota</taxon>
        <taxon>Alphaproteobacteria</taxon>
        <taxon>Hyphomicrobiales</taxon>
        <taxon>Stappiaceae</taxon>
        <taxon>Roseibium</taxon>
    </lineage>
</organism>
<reference evidence="1 2" key="1">
    <citation type="journal article" date="2016" name="Int. J. Syst. Evol. Microbiol.">
        <title>Labrenzia salina sp. nov., isolated from the rhizosphere of the halophyte Arthrocnemum macrostachyum.</title>
        <authorList>
            <person name="Camacho M."/>
            <person name="Redondo-Gomez S."/>
            <person name="Rodriguez-Llorente I."/>
            <person name="Rohde M."/>
            <person name="Sproer C."/>
            <person name="Schumann P."/>
            <person name="Klenk H.P."/>
            <person name="Montero-Calasanz M.D.C."/>
        </authorList>
    </citation>
    <scope>NUCLEOTIDE SEQUENCE [LARGE SCALE GENOMIC DNA]</scope>
    <source>
        <strain evidence="1 2">DSM 29163</strain>
    </source>
</reference>
<evidence type="ECO:0000313" key="1">
    <source>
        <dbReference type="EMBL" id="MCX2725676.1"/>
    </source>
</evidence>
<evidence type="ECO:0000313" key="2">
    <source>
        <dbReference type="Proteomes" id="UP001300261"/>
    </source>
</evidence>
<comment type="caution">
    <text evidence="1">The sequence shown here is derived from an EMBL/GenBank/DDBJ whole genome shotgun (WGS) entry which is preliminary data.</text>
</comment>
<keyword evidence="2" id="KW-1185">Reference proteome</keyword>
<gene>
    <name evidence="1" type="ORF">ON753_25510</name>
</gene>
<sequence>MRSYTLEIDPEQLVFWTRAELAQKPSRLKTWASCGREVRTFDKRPEFLIGDAEEEDLSEIATVASLEIRPGSEKEGWSISVLVEDEPGLSISDQDVEDGEDEIDLETFYDTFLLPGRGTVYVTATVRDAAAQARATRFLGDVLNDRHRVSPARQRP</sequence>
<dbReference type="Proteomes" id="UP001300261">
    <property type="component" value="Unassembled WGS sequence"/>
</dbReference>
<dbReference type="EMBL" id="JAPEVI010000003">
    <property type="protein sequence ID" value="MCX2725676.1"/>
    <property type="molecule type" value="Genomic_DNA"/>
</dbReference>
<dbReference type="RefSeq" id="WP_265966784.1">
    <property type="nucleotide sequence ID" value="NZ_JAPEVI010000003.1"/>
</dbReference>
<evidence type="ECO:0008006" key="3">
    <source>
        <dbReference type="Google" id="ProtNLM"/>
    </source>
</evidence>
<proteinExistence type="predicted"/>
<protein>
    <recommendedName>
        <fullName evidence="3">SRPBCC family protein</fullName>
    </recommendedName>
</protein>
<name>A0ABT3R8N4_9HYPH</name>
<accession>A0ABT3R8N4</accession>